<reference evidence="2" key="1">
    <citation type="submission" date="2021-02" db="EMBL/GenBank/DDBJ databases">
        <authorList>
            <person name="Nowell W R."/>
        </authorList>
    </citation>
    <scope>NUCLEOTIDE SEQUENCE</scope>
</reference>
<feature type="chain" id="PRO_5032651896" evidence="1">
    <location>
        <begin position="24"/>
        <end position="419"/>
    </location>
</feature>
<name>A0A813NT33_ADIRI</name>
<organism evidence="2 3">
    <name type="scientific">Adineta ricciae</name>
    <name type="common">Rotifer</name>
    <dbReference type="NCBI Taxonomy" id="249248"/>
    <lineage>
        <taxon>Eukaryota</taxon>
        <taxon>Metazoa</taxon>
        <taxon>Spiralia</taxon>
        <taxon>Gnathifera</taxon>
        <taxon>Rotifera</taxon>
        <taxon>Eurotatoria</taxon>
        <taxon>Bdelloidea</taxon>
        <taxon>Adinetida</taxon>
        <taxon>Adinetidae</taxon>
        <taxon>Adineta</taxon>
    </lineage>
</organism>
<dbReference type="OrthoDB" id="10037117at2759"/>
<accession>A0A813NT33</accession>
<sequence>MLRNIAAYFILLLLSYTGFQVNSQICQDVAQYGRCSANSACGCFHMVNVIDTGICGFLWTNCAQLTACSSLDNACHQPDTVCVQHPRCQSLPLCYPVSMIDQRICPSLTINNTATIISTTTTTTTTTAMMTTTVPQPICMNSNLLTFENRSSYSQVPDGYYGLNWMNAFTVTTPNSLHSAHTTSIFNGTSNTWALSNMNGSSMTIRSASSNLFNIESFTVATVWDDDVTLSMVSQRDSAYYKEASFKIGRFASTKVELNWFNINAITLYAYRTESKEASVFVMNNLCVDINTNTTLSTTTTTTTTSVPTSVNQCSSNELFYENRCHYLDGTNGTCNHGYSLGSETLLSRVAELFIGLSYKRRISSVCCILTSEKVANYGFGLHQCNKPGPFLMAPALHEGGCRNYTKTPDNQLTFCVSN</sequence>
<evidence type="ECO:0000313" key="2">
    <source>
        <dbReference type="EMBL" id="CAF0744166.1"/>
    </source>
</evidence>
<feature type="signal peptide" evidence="1">
    <location>
        <begin position="1"/>
        <end position="23"/>
    </location>
</feature>
<dbReference type="AlphaFoldDB" id="A0A813NT33"/>
<dbReference type="Proteomes" id="UP000663852">
    <property type="component" value="Unassembled WGS sequence"/>
</dbReference>
<dbReference type="EMBL" id="CAJNOJ010000004">
    <property type="protein sequence ID" value="CAF0744166.1"/>
    <property type="molecule type" value="Genomic_DNA"/>
</dbReference>
<proteinExistence type="predicted"/>
<protein>
    <submittedName>
        <fullName evidence="2">Uncharacterized protein</fullName>
    </submittedName>
</protein>
<gene>
    <name evidence="2" type="ORF">EDS130_LOCUS1920</name>
</gene>
<keyword evidence="1" id="KW-0732">Signal</keyword>
<comment type="caution">
    <text evidence="2">The sequence shown here is derived from an EMBL/GenBank/DDBJ whole genome shotgun (WGS) entry which is preliminary data.</text>
</comment>
<evidence type="ECO:0000313" key="3">
    <source>
        <dbReference type="Proteomes" id="UP000663852"/>
    </source>
</evidence>
<evidence type="ECO:0000256" key="1">
    <source>
        <dbReference type="SAM" id="SignalP"/>
    </source>
</evidence>